<accession>A0ABY8W3E4</accession>
<protein>
    <submittedName>
        <fullName evidence="9">Uracil-DNA glycosylase family protein</fullName>
    </submittedName>
</protein>
<sequence>MKKQQPFYGGSGKHLDRALERAGLRKEMIYTTNVVHCHPEKNVASTREWIDNCAPYLREELAIVQPRVAVGFGDDAHDALRQIFPNSTELTWPPRAVAGSAPRRGQSPALLFPPHPGSFRWIPTADGKRARAVEEWESCLARVFAWSFDLEPTWSR</sequence>
<reference evidence="9 10" key="1">
    <citation type="journal article" date="2023" name="Microbiol. Resour. Announc.">
        <title>Complete Genome Sequence of Mycobacterium wuenschmanii, a novel Nontuberculous Mycobacterium Isolated from a captive population of Amazon Milk Frogs.</title>
        <authorList>
            <person name="Hicks J."/>
            <person name="Zeineldin M."/>
            <person name="Ward H."/>
            <person name="Wuenschmann A."/>
            <person name="Camp P."/>
            <person name="Farrell D."/>
            <person name="Lehman K."/>
            <person name="Thacker T."/>
            <person name="Cuthbert E."/>
        </authorList>
    </citation>
    <scope>NUCLEOTIDE SEQUENCE [LARGE SCALE GENOMIC DNA]</scope>
    <source>
        <strain evidence="9 10">Wuenschmanii</strain>
    </source>
</reference>
<keyword evidence="3" id="KW-0227">DNA damage</keyword>
<dbReference type="SUPFAM" id="SSF52141">
    <property type="entry name" value="Uracil-DNA glycosylase-like"/>
    <property type="match status" value="1"/>
</dbReference>
<evidence type="ECO:0000256" key="2">
    <source>
        <dbReference type="ARBA" id="ARBA00022723"/>
    </source>
</evidence>
<evidence type="ECO:0000256" key="1">
    <source>
        <dbReference type="ARBA" id="ARBA00022485"/>
    </source>
</evidence>
<keyword evidence="10" id="KW-1185">Reference proteome</keyword>
<feature type="domain" description="Uracil-DNA glycosylase-like" evidence="8">
    <location>
        <begin position="3"/>
        <end position="122"/>
    </location>
</feature>
<evidence type="ECO:0000259" key="8">
    <source>
        <dbReference type="Pfam" id="PF03167"/>
    </source>
</evidence>
<evidence type="ECO:0000256" key="5">
    <source>
        <dbReference type="ARBA" id="ARBA00023004"/>
    </source>
</evidence>
<dbReference type="Gene3D" id="3.40.470.10">
    <property type="entry name" value="Uracil-DNA glycosylase-like domain"/>
    <property type="match status" value="1"/>
</dbReference>
<gene>
    <name evidence="9" type="ORF">PT015_20050</name>
</gene>
<evidence type="ECO:0000256" key="4">
    <source>
        <dbReference type="ARBA" id="ARBA00022801"/>
    </source>
</evidence>
<dbReference type="EMBL" id="CP126981">
    <property type="protein sequence ID" value="WIM90423.1"/>
    <property type="molecule type" value="Genomic_DNA"/>
</dbReference>
<keyword evidence="4" id="KW-0378">Hydrolase</keyword>
<evidence type="ECO:0000256" key="6">
    <source>
        <dbReference type="ARBA" id="ARBA00023014"/>
    </source>
</evidence>
<dbReference type="PANTHER" id="PTHR33693:SF3">
    <property type="entry name" value="TYPE-5 URACIL-DNA GLYCOSYLASE"/>
    <property type="match status" value="1"/>
</dbReference>
<keyword evidence="7" id="KW-0234">DNA repair</keyword>
<dbReference type="InterPro" id="IPR051536">
    <property type="entry name" value="UDG_Type-4/5"/>
</dbReference>
<dbReference type="PANTHER" id="PTHR33693">
    <property type="entry name" value="TYPE-5 URACIL-DNA GLYCOSYLASE"/>
    <property type="match status" value="1"/>
</dbReference>
<dbReference type="Proteomes" id="UP001236585">
    <property type="component" value="Chromosome"/>
</dbReference>
<keyword evidence="5" id="KW-0408">Iron</keyword>
<evidence type="ECO:0000313" key="10">
    <source>
        <dbReference type="Proteomes" id="UP001236585"/>
    </source>
</evidence>
<dbReference type="InterPro" id="IPR036895">
    <property type="entry name" value="Uracil-DNA_glycosylase-like_sf"/>
</dbReference>
<name>A0ABY8W3E4_9MYCO</name>
<evidence type="ECO:0000256" key="7">
    <source>
        <dbReference type="ARBA" id="ARBA00023204"/>
    </source>
</evidence>
<keyword evidence="1" id="KW-0004">4Fe-4S</keyword>
<proteinExistence type="predicted"/>
<evidence type="ECO:0000256" key="3">
    <source>
        <dbReference type="ARBA" id="ARBA00022763"/>
    </source>
</evidence>
<dbReference type="Pfam" id="PF03167">
    <property type="entry name" value="UDG"/>
    <property type="match status" value="1"/>
</dbReference>
<keyword evidence="6" id="KW-0411">Iron-sulfur</keyword>
<dbReference type="InterPro" id="IPR005122">
    <property type="entry name" value="Uracil-DNA_glycosylase-like"/>
</dbReference>
<keyword evidence="2" id="KW-0479">Metal-binding</keyword>
<evidence type="ECO:0000313" key="9">
    <source>
        <dbReference type="EMBL" id="WIM90423.1"/>
    </source>
</evidence>
<organism evidence="9 10">
    <name type="scientific">Candidatus Mycobacterium wuenschmannii</name>
    <dbReference type="NCBI Taxonomy" id="3027808"/>
    <lineage>
        <taxon>Bacteria</taxon>
        <taxon>Bacillati</taxon>
        <taxon>Actinomycetota</taxon>
        <taxon>Actinomycetes</taxon>
        <taxon>Mycobacteriales</taxon>
        <taxon>Mycobacteriaceae</taxon>
        <taxon>Mycobacterium</taxon>
    </lineage>
</organism>